<feature type="compositionally biased region" description="Basic and acidic residues" evidence="1">
    <location>
        <begin position="67"/>
        <end position="77"/>
    </location>
</feature>
<evidence type="ECO:0000313" key="2">
    <source>
        <dbReference type="EMBL" id="MED6189978.1"/>
    </source>
</evidence>
<feature type="non-terminal residue" evidence="2">
    <location>
        <position position="1"/>
    </location>
</feature>
<organism evidence="2 3">
    <name type="scientific">Stylosanthes scabra</name>
    <dbReference type="NCBI Taxonomy" id="79078"/>
    <lineage>
        <taxon>Eukaryota</taxon>
        <taxon>Viridiplantae</taxon>
        <taxon>Streptophyta</taxon>
        <taxon>Embryophyta</taxon>
        <taxon>Tracheophyta</taxon>
        <taxon>Spermatophyta</taxon>
        <taxon>Magnoliopsida</taxon>
        <taxon>eudicotyledons</taxon>
        <taxon>Gunneridae</taxon>
        <taxon>Pentapetalae</taxon>
        <taxon>rosids</taxon>
        <taxon>fabids</taxon>
        <taxon>Fabales</taxon>
        <taxon>Fabaceae</taxon>
        <taxon>Papilionoideae</taxon>
        <taxon>50 kb inversion clade</taxon>
        <taxon>dalbergioids sensu lato</taxon>
        <taxon>Dalbergieae</taxon>
        <taxon>Pterocarpus clade</taxon>
        <taxon>Stylosanthes</taxon>
    </lineage>
</organism>
<dbReference type="EMBL" id="JASCZI010184180">
    <property type="protein sequence ID" value="MED6189978.1"/>
    <property type="molecule type" value="Genomic_DNA"/>
</dbReference>
<proteinExistence type="predicted"/>
<name>A0ABU6WZY2_9FABA</name>
<feature type="compositionally biased region" description="Acidic residues" evidence="1">
    <location>
        <begin position="107"/>
        <end position="125"/>
    </location>
</feature>
<dbReference type="Proteomes" id="UP001341840">
    <property type="component" value="Unassembled WGS sequence"/>
</dbReference>
<sequence length="145" mass="16802">MEKGDNTKRKRIITLGNKEIKEKSAKEKRNSFEVTQVKSSSELLKLYNIKIEKTNAENNKASLQAQGRKEQHENISKDEEDEANGIMDPDKKGMSLDMYFKVHGINLDEEEDEEDEEEEEDENEGWLDPSFRGGYVFSKVLNEIE</sequence>
<feature type="region of interest" description="Disordered" evidence="1">
    <location>
        <begin position="106"/>
        <end position="130"/>
    </location>
</feature>
<protein>
    <submittedName>
        <fullName evidence="2">Uncharacterized protein</fullName>
    </submittedName>
</protein>
<comment type="caution">
    <text evidence="2">The sequence shown here is derived from an EMBL/GenBank/DDBJ whole genome shotgun (WGS) entry which is preliminary data.</text>
</comment>
<feature type="region of interest" description="Disordered" evidence="1">
    <location>
        <begin position="55"/>
        <end position="93"/>
    </location>
</feature>
<gene>
    <name evidence="2" type="ORF">PIB30_101263</name>
</gene>
<accession>A0ABU6WZY2</accession>
<keyword evidence="3" id="KW-1185">Reference proteome</keyword>
<evidence type="ECO:0000256" key="1">
    <source>
        <dbReference type="SAM" id="MobiDB-lite"/>
    </source>
</evidence>
<reference evidence="2 3" key="1">
    <citation type="journal article" date="2023" name="Plants (Basel)">
        <title>Bridging the Gap: Combining Genomics and Transcriptomics Approaches to Understand Stylosanthes scabra, an Orphan Legume from the Brazilian Caatinga.</title>
        <authorList>
            <person name="Ferreira-Neto J.R.C."/>
            <person name="da Silva M.D."/>
            <person name="Binneck E."/>
            <person name="de Melo N.F."/>
            <person name="da Silva R.H."/>
            <person name="de Melo A.L.T.M."/>
            <person name="Pandolfi V."/>
            <person name="Bustamante F.O."/>
            <person name="Brasileiro-Vidal A.C."/>
            <person name="Benko-Iseppon A.M."/>
        </authorList>
    </citation>
    <scope>NUCLEOTIDE SEQUENCE [LARGE SCALE GENOMIC DNA]</scope>
    <source>
        <tissue evidence="2">Leaves</tissue>
    </source>
</reference>
<evidence type="ECO:0000313" key="3">
    <source>
        <dbReference type="Proteomes" id="UP001341840"/>
    </source>
</evidence>
<feature type="compositionally biased region" description="Polar residues" evidence="1">
    <location>
        <begin position="56"/>
        <end position="65"/>
    </location>
</feature>